<comment type="subcellular location">
    <subcellularLocation>
        <location evidence="1">Chromosome</location>
    </subcellularLocation>
</comment>
<feature type="region of interest" description="Disordered" evidence="7">
    <location>
        <begin position="269"/>
        <end position="341"/>
    </location>
</feature>
<reference evidence="12 13" key="1">
    <citation type="journal article" date="2013" name="BMC Genomics">
        <title>The miniature genome of a carnivorous plant Genlisea aurea contains a low number of genes and short non-coding sequences.</title>
        <authorList>
            <person name="Leushkin E.V."/>
            <person name="Sutormin R.A."/>
            <person name="Nabieva E.R."/>
            <person name="Penin A.A."/>
            <person name="Kondrashov A.S."/>
            <person name="Logacheva M.D."/>
        </authorList>
    </citation>
    <scope>NUCLEOTIDE SEQUENCE [LARGE SCALE GENOMIC DNA]</scope>
</reference>
<organism evidence="12 13">
    <name type="scientific">Genlisea aurea</name>
    <dbReference type="NCBI Taxonomy" id="192259"/>
    <lineage>
        <taxon>Eukaryota</taxon>
        <taxon>Viridiplantae</taxon>
        <taxon>Streptophyta</taxon>
        <taxon>Embryophyta</taxon>
        <taxon>Tracheophyta</taxon>
        <taxon>Spermatophyta</taxon>
        <taxon>Magnoliopsida</taxon>
        <taxon>eudicotyledons</taxon>
        <taxon>Gunneridae</taxon>
        <taxon>Pentapetalae</taxon>
        <taxon>asterids</taxon>
        <taxon>lamiids</taxon>
        <taxon>Lamiales</taxon>
        <taxon>Lentibulariaceae</taxon>
        <taxon>Genlisea</taxon>
    </lineage>
</organism>
<protein>
    <recommendedName>
        <fullName evidence="14">Histone-lysine N-methyltransferase SUVR5</fullName>
    </recommendedName>
</protein>
<evidence type="ECO:0000256" key="2">
    <source>
        <dbReference type="ARBA" id="ARBA00022454"/>
    </source>
</evidence>
<feature type="domain" description="Pre-SET" evidence="10">
    <location>
        <begin position="1027"/>
        <end position="1103"/>
    </location>
</feature>
<feature type="domain" description="SET" evidence="9">
    <location>
        <begin position="1106"/>
        <end position="1231"/>
    </location>
</feature>
<dbReference type="PROSITE" id="PS50867">
    <property type="entry name" value="PRE_SET"/>
    <property type="match status" value="1"/>
</dbReference>
<dbReference type="Pfam" id="PF05033">
    <property type="entry name" value="Pre-SET"/>
    <property type="match status" value="1"/>
</dbReference>
<evidence type="ECO:0000256" key="7">
    <source>
        <dbReference type="SAM" id="MobiDB-lite"/>
    </source>
</evidence>
<feature type="domain" description="C2H2-type" evidence="8">
    <location>
        <begin position="643"/>
        <end position="666"/>
    </location>
</feature>
<dbReference type="Pfam" id="PF18868">
    <property type="entry name" value="zf-C2H2_3rep"/>
    <property type="match status" value="1"/>
</dbReference>
<comment type="caution">
    <text evidence="12">The sequence shown here is derived from an EMBL/GenBank/DDBJ whole genome shotgun (WGS) entry which is preliminary data.</text>
</comment>
<evidence type="ECO:0000259" key="8">
    <source>
        <dbReference type="PROSITE" id="PS50157"/>
    </source>
</evidence>
<dbReference type="SMART" id="SM00355">
    <property type="entry name" value="ZnF_C2H2"/>
    <property type="match status" value="4"/>
</dbReference>
<dbReference type="InterPro" id="IPR001214">
    <property type="entry name" value="SET_dom"/>
</dbReference>
<evidence type="ECO:0008006" key="14">
    <source>
        <dbReference type="Google" id="ProtNLM"/>
    </source>
</evidence>
<sequence>DDDLGSGNAKNVSSYSEVKDIEPDHPQAVWVKWRGKWEPGIKCARVDWPLSTLKAKPTHDRKQYLVIFFPRTRNYSWADVLLIRSIDELPKPIAYTSHVVGVKMVKDLSVASRFIMQKLAVAMLNILDQLNREALVECVRNVGALKDFALEVSRCKAYSDLGGMLLKVEMMILPRFMNSEWLQKSSISWKQQCRVANSAECVEILKDELSESILWNEVSIVTSEADMGFDWKTWKQEAMKLFSVSNPSAVSFGSELCIVGGDGGGLSSSSFGNQISRKRPKLEVRRSDSQLSSSPLKDSLMAESSSPPDKWDGGMIAVDENDKATPSTSAAPPKFSDSGSHNRQCAAFIESKGRQCVRFANEGEVFCCVHLASRSREASAGKPHPADAAMCEGTTVLGTKCKHRALPGSSFCKKHRPQDGKVSTTATATISAKRKIEDRRCENPFPRKESEEPPPNDSDGSSSCIGSWPEASCPEAPVRHSLYCGKHIPNWLKRARNGKSRIVSKEVFLDLLRSCRSRDRKLQLHQACELFYRFFKGVLSLRNQVPEEAQFRRAVAESSRDGKVGNLLMRLVSMEKERLARLWGFGDDGSFPAVVEERHNGVSNDGDDVRCKLCPEGFSDDGLLGAHWMESHKKEAQWLFRGYVCAICLDSFTNRKVLEAHVQQRHHVEFVENCMLMQCIPCGSHFGSSDELWSHVLRIHPRDLRLPRGGASASPWRRPEPLSAGREEAESDKRRFVCRFCGLKFDLLPDLGRHHQAAHMAQAASSKVPRSANSEAVEFDRHRPPRFKKGSDPAICGNRRMPEASLEGSSLGRLADVQCSAIAKMLTSEMKKTISRPDSSELMAAARSSCCRASLRDSLEAEHGSALPEKLHLRVAKLCSEEGIPIEWHRDGWTCPKGCIARKSPSSSSSPALTAIVAERRPPSSRHHPTAVAAPSSEWTMDESHCVIDSQQFSNDLSEKNIVLCDDISFGKESVPIACVVDENLLNAEEPPDGQTMDYSFPWESFTYATTSLLHHSLVLEPESWQLGCSCEHTNCSSNACDHVYLFSSDHADANDVYGNPMQGRSPYDERGRIILEEGYVVYECNERCRCGRDCPNRVLQNGIAVKLEIFKTERKGWAVRAREAILRGTFVCEYVGEVVDGNEADERRKRYPYGCGYFYEVARFGEDDGDRFFIDATNYGNVSRYINHSCSSNLVNHRVLVESMDCRMSHFGFYAGRDIAMGEELTYDFHYKKLREGEDGCACLCGSSNCRGRLY</sequence>
<feature type="non-terminal residue" evidence="12">
    <location>
        <position position="1"/>
    </location>
</feature>
<feature type="compositionally biased region" description="Basic and acidic residues" evidence="7">
    <location>
        <begin position="717"/>
        <end position="727"/>
    </location>
</feature>
<dbReference type="InterPro" id="IPR046341">
    <property type="entry name" value="SET_dom_sf"/>
</dbReference>
<dbReference type="SMART" id="SM00468">
    <property type="entry name" value="PreSET"/>
    <property type="match status" value="1"/>
</dbReference>
<dbReference type="GO" id="GO:0005694">
    <property type="term" value="C:chromosome"/>
    <property type="evidence" value="ECO:0007669"/>
    <property type="project" value="UniProtKB-SubCell"/>
</dbReference>
<evidence type="ECO:0000256" key="5">
    <source>
        <dbReference type="ARBA" id="ARBA00022691"/>
    </source>
</evidence>
<gene>
    <name evidence="12" type="ORF">M569_05106</name>
</gene>
<dbReference type="InterPro" id="IPR013087">
    <property type="entry name" value="Znf_C2H2_type"/>
</dbReference>
<feature type="compositionally biased region" description="Polar residues" evidence="7">
    <location>
        <begin position="421"/>
        <end position="430"/>
    </location>
</feature>
<dbReference type="GO" id="GO:0042054">
    <property type="term" value="F:histone methyltransferase activity"/>
    <property type="evidence" value="ECO:0007669"/>
    <property type="project" value="InterPro"/>
</dbReference>
<keyword evidence="13" id="KW-1185">Reference proteome</keyword>
<evidence type="ECO:0000259" key="9">
    <source>
        <dbReference type="PROSITE" id="PS50280"/>
    </source>
</evidence>
<dbReference type="PANTHER" id="PTHR47325">
    <property type="entry name" value="HISTONE-LYSINE N-METHYLTRANSFERASE SUVR5"/>
    <property type="match status" value="1"/>
</dbReference>
<evidence type="ECO:0000259" key="10">
    <source>
        <dbReference type="PROSITE" id="PS50867"/>
    </source>
</evidence>
<feature type="domain" description="Post-SET" evidence="11">
    <location>
        <begin position="1240"/>
        <end position="1256"/>
    </location>
</feature>
<keyword evidence="4" id="KW-0808">Transferase</keyword>
<dbReference type="EMBL" id="AUSU01002026">
    <property type="protein sequence ID" value="EPS69658.1"/>
    <property type="molecule type" value="Genomic_DNA"/>
</dbReference>
<feature type="compositionally biased region" description="Basic and acidic residues" evidence="7">
    <location>
        <begin position="434"/>
        <end position="451"/>
    </location>
</feature>
<dbReference type="GO" id="GO:0005634">
    <property type="term" value="C:nucleus"/>
    <property type="evidence" value="ECO:0007669"/>
    <property type="project" value="InterPro"/>
</dbReference>
<dbReference type="InterPro" id="IPR007728">
    <property type="entry name" value="Pre-SET_dom"/>
</dbReference>
<keyword evidence="6" id="KW-0479">Metal-binding</keyword>
<feature type="compositionally biased region" description="Polar residues" evidence="7">
    <location>
        <begin position="289"/>
        <end position="307"/>
    </location>
</feature>
<dbReference type="GO" id="GO:0032259">
    <property type="term" value="P:methylation"/>
    <property type="evidence" value="ECO:0007669"/>
    <property type="project" value="UniProtKB-KW"/>
</dbReference>
<dbReference type="PROSITE" id="PS50868">
    <property type="entry name" value="POST_SET"/>
    <property type="match status" value="1"/>
</dbReference>
<dbReference type="PANTHER" id="PTHR47325:SF1">
    <property type="entry name" value="HISTONE-LYSINE N-METHYLTRANSFERASE SUVR5"/>
    <property type="match status" value="1"/>
</dbReference>
<keyword evidence="3" id="KW-0489">Methyltransferase</keyword>
<dbReference type="GO" id="GO:0008270">
    <property type="term" value="F:zinc ion binding"/>
    <property type="evidence" value="ECO:0007669"/>
    <property type="project" value="UniProtKB-KW"/>
</dbReference>
<dbReference type="AlphaFoldDB" id="S8E1V8"/>
<dbReference type="Gene3D" id="3.30.160.60">
    <property type="entry name" value="Classic Zinc Finger"/>
    <property type="match status" value="2"/>
</dbReference>
<evidence type="ECO:0000256" key="6">
    <source>
        <dbReference type="PROSITE-ProRule" id="PRU00042"/>
    </source>
</evidence>
<dbReference type="InterPro" id="IPR040689">
    <property type="entry name" value="SUVR5_Znf-C2H2_3rpt"/>
</dbReference>
<evidence type="ECO:0000259" key="11">
    <source>
        <dbReference type="PROSITE" id="PS50868"/>
    </source>
</evidence>
<evidence type="ECO:0000313" key="12">
    <source>
        <dbReference type="EMBL" id="EPS69658.1"/>
    </source>
</evidence>
<evidence type="ECO:0000313" key="13">
    <source>
        <dbReference type="Proteomes" id="UP000015453"/>
    </source>
</evidence>
<dbReference type="Pfam" id="PF00856">
    <property type="entry name" value="SET"/>
    <property type="match status" value="1"/>
</dbReference>
<dbReference type="PROSITE" id="PS50157">
    <property type="entry name" value="ZINC_FINGER_C2H2_2"/>
    <property type="match status" value="2"/>
</dbReference>
<evidence type="ECO:0000256" key="1">
    <source>
        <dbReference type="ARBA" id="ARBA00004286"/>
    </source>
</evidence>
<dbReference type="Gene3D" id="2.170.270.10">
    <property type="entry name" value="SET domain"/>
    <property type="match status" value="1"/>
</dbReference>
<dbReference type="PROSITE" id="PS50280">
    <property type="entry name" value="SET"/>
    <property type="match status" value="1"/>
</dbReference>
<evidence type="ECO:0000256" key="4">
    <source>
        <dbReference type="ARBA" id="ARBA00022679"/>
    </source>
</evidence>
<name>S8E1V8_9LAMI</name>
<dbReference type="Proteomes" id="UP000015453">
    <property type="component" value="Unassembled WGS sequence"/>
</dbReference>
<feature type="domain" description="C2H2-type" evidence="8">
    <location>
        <begin position="736"/>
        <end position="764"/>
    </location>
</feature>
<dbReference type="OrthoDB" id="308383at2759"/>
<feature type="region of interest" description="Disordered" evidence="7">
    <location>
        <begin position="412"/>
        <end position="463"/>
    </location>
</feature>
<keyword evidence="6" id="KW-0862">Zinc</keyword>
<dbReference type="PROSITE" id="PS00028">
    <property type="entry name" value="ZINC_FINGER_C2H2_1"/>
    <property type="match status" value="3"/>
</dbReference>
<evidence type="ECO:0000256" key="3">
    <source>
        <dbReference type="ARBA" id="ARBA00022603"/>
    </source>
</evidence>
<accession>S8E1V8</accession>
<dbReference type="SMART" id="SM00317">
    <property type="entry name" value="SET"/>
    <property type="match status" value="1"/>
</dbReference>
<keyword evidence="6" id="KW-0863">Zinc-finger</keyword>
<dbReference type="SUPFAM" id="SSF82199">
    <property type="entry name" value="SET domain"/>
    <property type="match status" value="1"/>
</dbReference>
<keyword evidence="5" id="KW-0949">S-adenosyl-L-methionine</keyword>
<keyword evidence="2" id="KW-0158">Chromosome</keyword>
<proteinExistence type="predicted"/>
<dbReference type="InterPro" id="IPR003616">
    <property type="entry name" value="Post-SET_dom"/>
</dbReference>
<feature type="region of interest" description="Disordered" evidence="7">
    <location>
        <begin position="708"/>
        <end position="727"/>
    </location>
</feature>